<name>A0A0C2CV75_9BACT</name>
<reference evidence="4 5" key="1">
    <citation type="submission" date="2014-12" db="EMBL/GenBank/DDBJ databases">
        <title>Genome assembly of Enhygromyxa salina DSM 15201.</title>
        <authorList>
            <person name="Sharma G."/>
            <person name="Subramanian S."/>
        </authorList>
    </citation>
    <scope>NUCLEOTIDE SEQUENCE [LARGE SCALE GENOMIC DNA]</scope>
    <source>
        <strain evidence="4 5">DSM 15201</strain>
    </source>
</reference>
<dbReference type="AlphaFoldDB" id="A0A0C2CV75"/>
<dbReference type="InterPro" id="IPR050553">
    <property type="entry name" value="Thioredoxin_ResA/DsbE_sf"/>
</dbReference>
<feature type="domain" description="Thioredoxin" evidence="3">
    <location>
        <begin position="61"/>
        <end position="204"/>
    </location>
</feature>
<dbReference type="Gene3D" id="3.40.30.10">
    <property type="entry name" value="Glutaredoxin"/>
    <property type="match status" value="1"/>
</dbReference>
<dbReference type="GO" id="GO:0016491">
    <property type="term" value="F:oxidoreductase activity"/>
    <property type="evidence" value="ECO:0007669"/>
    <property type="project" value="InterPro"/>
</dbReference>
<evidence type="ECO:0000313" key="5">
    <source>
        <dbReference type="Proteomes" id="UP000031599"/>
    </source>
</evidence>
<dbReference type="Pfam" id="PF00578">
    <property type="entry name" value="AhpC-TSA"/>
    <property type="match status" value="1"/>
</dbReference>
<dbReference type="Proteomes" id="UP000031599">
    <property type="component" value="Unassembled WGS sequence"/>
</dbReference>
<proteinExistence type="predicted"/>
<dbReference type="CDD" id="cd02966">
    <property type="entry name" value="TlpA_like_family"/>
    <property type="match status" value="1"/>
</dbReference>
<evidence type="ECO:0000259" key="3">
    <source>
        <dbReference type="PROSITE" id="PS51352"/>
    </source>
</evidence>
<dbReference type="InterPro" id="IPR013766">
    <property type="entry name" value="Thioredoxin_domain"/>
</dbReference>
<keyword evidence="1" id="KW-0676">Redox-active center</keyword>
<dbReference type="GO" id="GO:0016209">
    <property type="term" value="F:antioxidant activity"/>
    <property type="evidence" value="ECO:0007669"/>
    <property type="project" value="InterPro"/>
</dbReference>
<dbReference type="PANTHER" id="PTHR42852:SF13">
    <property type="entry name" value="PROTEIN DIPZ"/>
    <property type="match status" value="1"/>
</dbReference>
<accession>A0A0C2CV75</accession>
<dbReference type="InterPro" id="IPR000866">
    <property type="entry name" value="AhpC/TSA"/>
</dbReference>
<dbReference type="InterPro" id="IPR036249">
    <property type="entry name" value="Thioredoxin-like_sf"/>
</dbReference>
<keyword evidence="2" id="KW-0812">Transmembrane</keyword>
<dbReference type="PROSITE" id="PS00194">
    <property type="entry name" value="THIOREDOXIN_1"/>
    <property type="match status" value="1"/>
</dbReference>
<evidence type="ECO:0000313" key="4">
    <source>
        <dbReference type="EMBL" id="KIG15011.1"/>
    </source>
</evidence>
<keyword evidence="2" id="KW-1133">Transmembrane helix</keyword>
<evidence type="ECO:0000256" key="2">
    <source>
        <dbReference type="SAM" id="Phobius"/>
    </source>
</evidence>
<sequence>MLIPAPDLRKAKATRGVDPLGIAATLTFVLVGGLLVFGFAQALVPAVEAQLGAACRPLTPTPKSGAIPAIELEELDGTPVSLDDFRGKFLVVNFWATWCEPCTREWPDLDMLGSRMAERDDVAVIAISVDQDPALVGPYLERMGLRESAVRVLRAKDPEAYKLFGSEKIPDTYFVNAQGEFEAVFINVREWGKAKAVRCVESKV</sequence>
<dbReference type="EMBL" id="JMCC02000061">
    <property type="protein sequence ID" value="KIG15011.1"/>
    <property type="molecule type" value="Genomic_DNA"/>
</dbReference>
<protein>
    <submittedName>
        <fullName evidence="4">Thioredoxin</fullName>
    </submittedName>
</protein>
<organism evidence="4 5">
    <name type="scientific">Enhygromyxa salina</name>
    <dbReference type="NCBI Taxonomy" id="215803"/>
    <lineage>
        <taxon>Bacteria</taxon>
        <taxon>Pseudomonadati</taxon>
        <taxon>Myxococcota</taxon>
        <taxon>Polyangia</taxon>
        <taxon>Nannocystales</taxon>
        <taxon>Nannocystaceae</taxon>
        <taxon>Enhygromyxa</taxon>
    </lineage>
</organism>
<feature type="transmembrane region" description="Helical" evidence="2">
    <location>
        <begin position="20"/>
        <end position="40"/>
    </location>
</feature>
<dbReference type="InterPro" id="IPR017937">
    <property type="entry name" value="Thioredoxin_CS"/>
</dbReference>
<gene>
    <name evidence="4" type="ORF">DB30_06043</name>
</gene>
<comment type="caution">
    <text evidence="4">The sequence shown here is derived from an EMBL/GenBank/DDBJ whole genome shotgun (WGS) entry which is preliminary data.</text>
</comment>
<keyword evidence="2" id="KW-0472">Membrane</keyword>
<dbReference type="PROSITE" id="PS51352">
    <property type="entry name" value="THIOREDOXIN_2"/>
    <property type="match status" value="1"/>
</dbReference>
<dbReference type="PANTHER" id="PTHR42852">
    <property type="entry name" value="THIOL:DISULFIDE INTERCHANGE PROTEIN DSBE"/>
    <property type="match status" value="1"/>
</dbReference>
<dbReference type="SUPFAM" id="SSF52833">
    <property type="entry name" value="Thioredoxin-like"/>
    <property type="match status" value="1"/>
</dbReference>
<evidence type="ECO:0000256" key="1">
    <source>
        <dbReference type="ARBA" id="ARBA00023284"/>
    </source>
</evidence>